<keyword evidence="5" id="KW-0378">Hydrolase</keyword>
<feature type="domain" description="Peptidase M43 pregnancy-associated plasma-A" evidence="9">
    <location>
        <begin position="193"/>
        <end position="282"/>
    </location>
</feature>
<evidence type="ECO:0000256" key="1">
    <source>
        <dbReference type="ARBA" id="ARBA00008721"/>
    </source>
</evidence>
<keyword evidence="6" id="KW-0862">Zinc</keyword>
<dbReference type="PANTHER" id="PTHR47466:SF1">
    <property type="entry name" value="METALLOPROTEASE MEP1 (AFU_ORTHOLOGUE AFUA_1G07730)-RELATED"/>
    <property type="match status" value="1"/>
</dbReference>
<organism evidence="10 11">
    <name type="scientific">Macrophomina phaseolina</name>
    <dbReference type="NCBI Taxonomy" id="35725"/>
    <lineage>
        <taxon>Eukaryota</taxon>
        <taxon>Fungi</taxon>
        <taxon>Dikarya</taxon>
        <taxon>Ascomycota</taxon>
        <taxon>Pezizomycotina</taxon>
        <taxon>Dothideomycetes</taxon>
        <taxon>Dothideomycetes incertae sedis</taxon>
        <taxon>Botryosphaeriales</taxon>
        <taxon>Botryosphaeriaceae</taxon>
        <taxon>Macrophomina</taxon>
    </lineage>
</organism>
<dbReference type="GO" id="GO:0008237">
    <property type="term" value="F:metallopeptidase activity"/>
    <property type="evidence" value="ECO:0007669"/>
    <property type="project" value="UniProtKB-KW"/>
</dbReference>
<evidence type="ECO:0000256" key="2">
    <source>
        <dbReference type="ARBA" id="ARBA00022670"/>
    </source>
</evidence>
<evidence type="ECO:0000256" key="7">
    <source>
        <dbReference type="ARBA" id="ARBA00023049"/>
    </source>
</evidence>
<dbReference type="Proteomes" id="UP000774617">
    <property type="component" value="Unassembled WGS sequence"/>
</dbReference>
<evidence type="ECO:0000256" key="3">
    <source>
        <dbReference type="ARBA" id="ARBA00022723"/>
    </source>
</evidence>
<comment type="similarity">
    <text evidence="1">Belongs to the peptidase M43B family.</text>
</comment>
<dbReference type="SUPFAM" id="SSF55486">
    <property type="entry name" value="Metalloproteases ('zincins'), catalytic domain"/>
    <property type="match status" value="1"/>
</dbReference>
<keyword evidence="11" id="KW-1185">Reference proteome</keyword>
<dbReference type="InterPro" id="IPR024079">
    <property type="entry name" value="MetalloPept_cat_dom_sf"/>
</dbReference>
<reference evidence="10 11" key="1">
    <citation type="journal article" date="2021" name="Nat. Commun.">
        <title>Genetic determinants of endophytism in the Arabidopsis root mycobiome.</title>
        <authorList>
            <person name="Mesny F."/>
            <person name="Miyauchi S."/>
            <person name="Thiergart T."/>
            <person name="Pickel B."/>
            <person name="Atanasova L."/>
            <person name="Karlsson M."/>
            <person name="Huettel B."/>
            <person name="Barry K.W."/>
            <person name="Haridas S."/>
            <person name="Chen C."/>
            <person name="Bauer D."/>
            <person name="Andreopoulos W."/>
            <person name="Pangilinan J."/>
            <person name="LaButti K."/>
            <person name="Riley R."/>
            <person name="Lipzen A."/>
            <person name="Clum A."/>
            <person name="Drula E."/>
            <person name="Henrissat B."/>
            <person name="Kohler A."/>
            <person name="Grigoriev I.V."/>
            <person name="Martin F.M."/>
            <person name="Hacquard S."/>
        </authorList>
    </citation>
    <scope>NUCLEOTIDE SEQUENCE [LARGE SCALE GENOMIC DNA]</scope>
    <source>
        <strain evidence="10 11">MPI-SDFR-AT-0080</strain>
    </source>
</reference>
<keyword evidence="8" id="KW-1015">Disulfide bond</keyword>
<evidence type="ECO:0000256" key="8">
    <source>
        <dbReference type="ARBA" id="ARBA00023157"/>
    </source>
</evidence>
<evidence type="ECO:0000256" key="4">
    <source>
        <dbReference type="ARBA" id="ARBA00022729"/>
    </source>
</evidence>
<proteinExistence type="inferred from homology"/>
<name>A0ABQ8FVQ8_9PEZI</name>
<evidence type="ECO:0000313" key="11">
    <source>
        <dbReference type="Proteomes" id="UP000774617"/>
    </source>
</evidence>
<evidence type="ECO:0000256" key="5">
    <source>
        <dbReference type="ARBA" id="ARBA00022801"/>
    </source>
</evidence>
<dbReference type="EMBL" id="JAGTJR010000046">
    <property type="protein sequence ID" value="KAH7030076.1"/>
    <property type="molecule type" value="Genomic_DNA"/>
</dbReference>
<comment type="caution">
    <text evidence="10">The sequence shown here is derived from an EMBL/GenBank/DDBJ whole genome shotgun (WGS) entry which is preliminary data.</text>
</comment>
<evidence type="ECO:0000259" key="9">
    <source>
        <dbReference type="Pfam" id="PF05572"/>
    </source>
</evidence>
<dbReference type="Gene3D" id="3.40.390.10">
    <property type="entry name" value="Collagenase (Catalytic Domain)"/>
    <property type="match status" value="1"/>
</dbReference>
<protein>
    <submittedName>
        <fullName evidence="10">Metalloprotease 1</fullName>
    </submittedName>
</protein>
<dbReference type="CDD" id="cd04275">
    <property type="entry name" value="ZnMc_pappalysin_like"/>
    <property type="match status" value="1"/>
</dbReference>
<keyword evidence="4" id="KW-0732">Signal</keyword>
<dbReference type="PANTHER" id="PTHR47466">
    <property type="match status" value="1"/>
</dbReference>
<gene>
    <name evidence="10" type="ORF">B0J12DRAFT_732501</name>
</gene>
<accession>A0ABQ8FVQ8</accession>
<dbReference type="InterPro" id="IPR008754">
    <property type="entry name" value="Peptidase_M43"/>
</dbReference>
<keyword evidence="2" id="KW-0645">Protease</keyword>
<keyword evidence="3" id="KW-0479">Metal-binding</keyword>
<evidence type="ECO:0000313" key="10">
    <source>
        <dbReference type="EMBL" id="KAH7030076.1"/>
    </source>
</evidence>
<evidence type="ECO:0000256" key="6">
    <source>
        <dbReference type="ARBA" id="ARBA00022833"/>
    </source>
</evidence>
<sequence length="290" mass="31933">MRLSIPFVTILMSTAISSKEYQKCGTVEPSTAVFEIAREQQLRGKSILNARRQREGLTIPTYFHVVESQERNGSITEQMLTDQLSVLQQTFAPHNISFTLLGTTFTVNDSWAAVIQHADMSASLRRGGYDTLNMYFQTGMAGVPDGITGWCNFPVSDPINETLNGTSYFVFDGCHVNPDTMPGGAGGGYQGRDNAGKTATHETGHWLGLFHTFDGFDCGGEGDMIADTPAQSEATRGCPLSPPKDSCPELEGVDPIHNYMDYSSDECKTEFTPQQVDRMYETFYSLRLGK</sequence>
<dbReference type="Pfam" id="PF05572">
    <property type="entry name" value="Peptidase_M43"/>
    <property type="match status" value="1"/>
</dbReference>
<keyword evidence="7 10" id="KW-0482">Metalloprotease</keyword>